<dbReference type="EMBL" id="BARW01016861">
    <property type="protein sequence ID" value="GAI96029.1"/>
    <property type="molecule type" value="Genomic_DNA"/>
</dbReference>
<name>X1UUL3_9ZZZZ</name>
<comment type="caution">
    <text evidence="1">The sequence shown here is derived from an EMBL/GenBank/DDBJ whole genome shotgun (WGS) entry which is preliminary data.</text>
</comment>
<proteinExistence type="predicted"/>
<reference evidence="1" key="1">
    <citation type="journal article" date="2014" name="Front. Microbiol.">
        <title>High frequency of phylogenetically diverse reductive dehalogenase-homologous genes in deep subseafloor sedimentary metagenomes.</title>
        <authorList>
            <person name="Kawai M."/>
            <person name="Futagami T."/>
            <person name="Toyoda A."/>
            <person name="Takaki Y."/>
            <person name="Nishi S."/>
            <person name="Hori S."/>
            <person name="Arai W."/>
            <person name="Tsubouchi T."/>
            <person name="Morono Y."/>
            <person name="Uchiyama I."/>
            <person name="Ito T."/>
            <person name="Fujiyama A."/>
            <person name="Inagaki F."/>
            <person name="Takami H."/>
        </authorList>
    </citation>
    <scope>NUCLEOTIDE SEQUENCE</scope>
    <source>
        <strain evidence="1">Expedition CK06-06</strain>
    </source>
</reference>
<protein>
    <submittedName>
        <fullName evidence="1">Uncharacterized protein</fullName>
    </submittedName>
</protein>
<evidence type="ECO:0000313" key="1">
    <source>
        <dbReference type="EMBL" id="GAI96029.1"/>
    </source>
</evidence>
<organism evidence="1">
    <name type="scientific">marine sediment metagenome</name>
    <dbReference type="NCBI Taxonomy" id="412755"/>
    <lineage>
        <taxon>unclassified sequences</taxon>
        <taxon>metagenomes</taxon>
        <taxon>ecological metagenomes</taxon>
    </lineage>
</organism>
<feature type="non-terminal residue" evidence="1">
    <location>
        <position position="128"/>
    </location>
</feature>
<sequence>MLGWDGTDFFALKVDNNGHLQIDALGLIALVDALQSVGTDRLQVRGEDQLFGYKDTLRVLVSGAIPNLYLQAGLTVAGELWTVTGIVAWNDTAVMDQVYHEWRVGGEDYVFHSDARDIGISEPVVWSG</sequence>
<gene>
    <name evidence="1" type="ORF">S12H4_29263</name>
</gene>
<dbReference type="AlphaFoldDB" id="X1UUL3"/>
<accession>X1UUL3</accession>